<evidence type="ECO:0000256" key="6">
    <source>
        <dbReference type="ARBA" id="ARBA00022824"/>
    </source>
</evidence>
<keyword evidence="8 11" id="KW-0472">Membrane</keyword>
<keyword evidence="4 11" id="KW-0812">Transmembrane</keyword>
<evidence type="ECO:0000256" key="11">
    <source>
        <dbReference type="SAM" id="Phobius"/>
    </source>
</evidence>
<dbReference type="GO" id="GO:0005789">
    <property type="term" value="C:endoplasmic reticulum membrane"/>
    <property type="evidence" value="ECO:0007669"/>
    <property type="project" value="UniProtKB-SubCell"/>
</dbReference>
<dbReference type="GO" id="GO:0004222">
    <property type="term" value="F:metalloendopeptidase activity"/>
    <property type="evidence" value="ECO:0007669"/>
    <property type="project" value="InterPro"/>
</dbReference>
<keyword evidence="7 11" id="KW-1133">Transmembrane helix</keyword>
<protein>
    <recommendedName>
        <fullName evidence="10">intramembrane prenyl-peptidase Rce1</fullName>
        <ecNumber evidence="10">3.4.26.1</ecNumber>
    </recommendedName>
</protein>
<evidence type="ECO:0000256" key="3">
    <source>
        <dbReference type="ARBA" id="ARBA00022670"/>
    </source>
</evidence>
<dbReference type="EMBL" id="MU839005">
    <property type="protein sequence ID" value="KAK1768521.1"/>
    <property type="molecule type" value="Genomic_DNA"/>
</dbReference>
<feature type="transmembrane region" description="Helical" evidence="11">
    <location>
        <begin position="297"/>
        <end position="315"/>
    </location>
</feature>
<dbReference type="AlphaFoldDB" id="A0AAJ0FHE9"/>
<dbReference type="GeneID" id="85307711"/>
<feature type="transmembrane region" description="Helical" evidence="11">
    <location>
        <begin position="38"/>
        <end position="61"/>
    </location>
</feature>
<keyword evidence="6" id="KW-0256">Endoplasmic reticulum</keyword>
<evidence type="ECO:0000313" key="13">
    <source>
        <dbReference type="EMBL" id="KAK1768521.1"/>
    </source>
</evidence>
<evidence type="ECO:0000259" key="12">
    <source>
        <dbReference type="Pfam" id="PF02517"/>
    </source>
</evidence>
<accession>A0AAJ0FHE9</accession>
<comment type="subcellular location">
    <subcellularLocation>
        <location evidence="1">Endoplasmic reticulum membrane</location>
        <topology evidence="1">Multi-pass membrane protein</topology>
    </subcellularLocation>
</comment>
<feature type="transmembrane region" description="Helical" evidence="11">
    <location>
        <begin position="201"/>
        <end position="218"/>
    </location>
</feature>
<evidence type="ECO:0000313" key="14">
    <source>
        <dbReference type="Proteomes" id="UP001244011"/>
    </source>
</evidence>
<evidence type="ECO:0000256" key="2">
    <source>
        <dbReference type="ARBA" id="ARBA00006897"/>
    </source>
</evidence>
<evidence type="ECO:0000256" key="7">
    <source>
        <dbReference type="ARBA" id="ARBA00022989"/>
    </source>
</evidence>
<dbReference type="PANTHER" id="PTHR13046">
    <property type="entry name" value="PROTEASE U48 CAAX PRENYL PROTEASE RCE1"/>
    <property type="match status" value="1"/>
</dbReference>
<feature type="transmembrane region" description="Helical" evidence="11">
    <location>
        <begin position="82"/>
        <end position="108"/>
    </location>
</feature>
<reference evidence="13" key="1">
    <citation type="submission" date="2023-06" db="EMBL/GenBank/DDBJ databases">
        <title>Genome-scale phylogeny and comparative genomics of the fungal order Sordariales.</title>
        <authorList>
            <consortium name="Lawrence Berkeley National Laboratory"/>
            <person name="Hensen N."/>
            <person name="Bonometti L."/>
            <person name="Westerberg I."/>
            <person name="Brannstrom I.O."/>
            <person name="Guillou S."/>
            <person name="Cros-Aarteil S."/>
            <person name="Calhoun S."/>
            <person name="Haridas S."/>
            <person name="Kuo A."/>
            <person name="Mondo S."/>
            <person name="Pangilinan J."/>
            <person name="Riley R."/>
            <person name="Labutti K."/>
            <person name="Andreopoulos B."/>
            <person name="Lipzen A."/>
            <person name="Chen C."/>
            <person name="Yanf M."/>
            <person name="Daum C."/>
            <person name="Ng V."/>
            <person name="Clum A."/>
            <person name="Steindorff A."/>
            <person name="Ohm R."/>
            <person name="Martin F."/>
            <person name="Silar P."/>
            <person name="Natvig D."/>
            <person name="Lalanne C."/>
            <person name="Gautier V."/>
            <person name="Ament-Velasquez S.L."/>
            <person name="Kruys A."/>
            <person name="Hutchinson M.I."/>
            <person name="Powell A.J."/>
            <person name="Barry K."/>
            <person name="Miller A.N."/>
            <person name="Grigoriev I.V."/>
            <person name="Debuchy R."/>
            <person name="Gladieux P."/>
            <person name="Thoren M.H."/>
            <person name="Johannesson H."/>
        </authorList>
    </citation>
    <scope>NUCLEOTIDE SEQUENCE</scope>
    <source>
        <strain evidence="13">8032-3</strain>
    </source>
</reference>
<gene>
    <name evidence="13" type="ORF">QBC33DRAFT_449600</name>
</gene>
<dbReference type="InterPro" id="IPR003675">
    <property type="entry name" value="Rce1/LyrA-like_dom"/>
</dbReference>
<dbReference type="RefSeq" id="XP_060284734.1">
    <property type="nucleotide sequence ID" value="XM_060424524.1"/>
</dbReference>
<evidence type="ECO:0000256" key="1">
    <source>
        <dbReference type="ARBA" id="ARBA00004477"/>
    </source>
</evidence>
<dbReference type="Pfam" id="PF02517">
    <property type="entry name" value="Rce1-like"/>
    <property type="match status" value="1"/>
</dbReference>
<evidence type="ECO:0000256" key="8">
    <source>
        <dbReference type="ARBA" id="ARBA00023136"/>
    </source>
</evidence>
<dbReference type="EC" id="3.4.26.1" evidence="10"/>
<keyword evidence="3" id="KW-0645">Protease</keyword>
<dbReference type="PANTHER" id="PTHR13046:SF0">
    <property type="entry name" value="CAAX PRENYL PROTEASE 2"/>
    <property type="match status" value="1"/>
</dbReference>
<feature type="transmembrane region" description="Helical" evidence="11">
    <location>
        <begin position="128"/>
        <end position="146"/>
    </location>
</feature>
<comment type="catalytic activity">
    <reaction evidence="9">
        <text>Hydrolyzes the peptide bond -P2-(S-farnesyl or geranylgeranyl)C-P1'-P2'-P3'-COOH where P1' and P2' are amino acids with aliphatic sidechains and P3' is any C-terminal residue.</text>
        <dbReference type="EC" id="3.4.26.1"/>
    </reaction>
</comment>
<evidence type="ECO:0000256" key="9">
    <source>
        <dbReference type="ARBA" id="ARBA00047280"/>
    </source>
</evidence>
<sequence length="337" mass="37510">MPSVRGFIEKINPWHEEIDHFELILFFLIVESPPPPPITTGTAVLLLGLYALIYVVPFYASKLTRPSANLSRDAPSVIKGRIRSVAISCILCCLCTYVILIQEAHVAISDALHLMGVWPVALVDSARAIFLTVVLFAGPLFSYFLVDGGTSEWLKLEPLKDLWEEWTTWRNIIAGPITEEVLFRTASVPLMLIARTPIRQTIFLSPVVFGLAHFHHFYEFRLTNPAVPLAAALLRSLFQLAFTTLFGAYATFAYLRTGSLLAVCAVHSFCNCMGPPRVWGRVAPAPTAARRDEERSTGWTVAYYLLLVSGAVLWWKNLWAWTESANALVPTSAFRGA</sequence>
<proteinExistence type="inferred from homology"/>
<keyword evidence="14" id="KW-1185">Reference proteome</keyword>
<dbReference type="Proteomes" id="UP001244011">
    <property type="component" value="Unassembled WGS sequence"/>
</dbReference>
<evidence type="ECO:0000256" key="5">
    <source>
        <dbReference type="ARBA" id="ARBA00022801"/>
    </source>
</evidence>
<organism evidence="13 14">
    <name type="scientific">Phialemonium atrogriseum</name>
    <dbReference type="NCBI Taxonomy" id="1093897"/>
    <lineage>
        <taxon>Eukaryota</taxon>
        <taxon>Fungi</taxon>
        <taxon>Dikarya</taxon>
        <taxon>Ascomycota</taxon>
        <taxon>Pezizomycotina</taxon>
        <taxon>Sordariomycetes</taxon>
        <taxon>Sordariomycetidae</taxon>
        <taxon>Cephalothecales</taxon>
        <taxon>Cephalothecaceae</taxon>
        <taxon>Phialemonium</taxon>
    </lineage>
</organism>
<keyword evidence="5" id="KW-0378">Hydrolase</keyword>
<name>A0AAJ0FHE9_9PEZI</name>
<feature type="domain" description="CAAX prenyl protease 2/Lysostaphin resistance protein A-like" evidence="12">
    <location>
        <begin position="166"/>
        <end position="273"/>
    </location>
</feature>
<evidence type="ECO:0000256" key="10">
    <source>
        <dbReference type="ARBA" id="ARBA00049729"/>
    </source>
</evidence>
<feature type="transmembrane region" description="Helical" evidence="11">
    <location>
        <begin position="230"/>
        <end position="252"/>
    </location>
</feature>
<evidence type="ECO:0000256" key="4">
    <source>
        <dbReference type="ARBA" id="ARBA00022692"/>
    </source>
</evidence>
<dbReference type="GO" id="GO:0071586">
    <property type="term" value="P:CAAX-box protein processing"/>
    <property type="evidence" value="ECO:0007669"/>
    <property type="project" value="InterPro"/>
</dbReference>
<comment type="caution">
    <text evidence="13">The sequence shown here is derived from an EMBL/GenBank/DDBJ whole genome shotgun (WGS) entry which is preliminary data.</text>
</comment>
<comment type="similarity">
    <text evidence="2">Belongs to the peptidase U48 family.</text>
</comment>
<dbReference type="InterPro" id="IPR039731">
    <property type="entry name" value="Rce1"/>
</dbReference>